<dbReference type="PANTHER" id="PTHR33406:SF13">
    <property type="entry name" value="MEMBRANE PROTEIN YDFJ"/>
    <property type="match status" value="1"/>
</dbReference>
<feature type="transmembrane region" description="Helical" evidence="6">
    <location>
        <begin position="619"/>
        <end position="639"/>
    </location>
</feature>
<dbReference type="PROSITE" id="PS50156">
    <property type="entry name" value="SSD"/>
    <property type="match status" value="2"/>
</dbReference>
<dbReference type="InterPro" id="IPR050545">
    <property type="entry name" value="Mycobact_MmpL"/>
</dbReference>
<feature type="transmembrane region" description="Helical" evidence="6">
    <location>
        <begin position="334"/>
        <end position="360"/>
    </location>
</feature>
<dbReference type="PANTHER" id="PTHR33406">
    <property type="entry name" value="MEMBRANE PROTEIN MJ1562-RELATED"/>
    <property type="match status" value="1"/>
</dbReference>
<keyword evidence="9" id="KW-1185">Reference proteome</keyword>
<keyword evidence="4 6" id="KW-1133">Transmembrane helix</keyword>
<dbReference type="AlphaFoldDB" id="A0A3D9KWY6"/>
<dbReference type="InterPro" id="IPR004869">
    <property type="entry name" value="MMPL_dom"/>
</dbReference>
<feature type="transmembrane region" description="Helical" evidence="6">
    <location>
        <begin position="694"/>
        <end position="713"/>
    </location>
</feature>
<feature type="transmembrane region" description="Helical" evidence="6">
    <location>
        <begin position="719"/>
        <end position="744"/>
    </location>
</feature>
<feature type="transmembrane region" description="Helical" evidence="6">
    <location>
        <begin position="261"/>
        <end position="283"/>
    </location>
</feature>
<keyword evidence="5 6" id="KW-0472">Membrane</keyword>
<evidence type="ECO:0000313" key="8">
    <source>
        <dbReference type="EMBL" id="RED93029.1"/>
    </source>
</evidence>
<dbReference type="EMBL" id="QREG01000027">
    <property type="protein sequence ID" value="RED93029.1"/>
    <property type="molecule type" value="Genomic_DNA"/>
</dbReference>
<dbReference type="GO" id="GO:0005886">
    <property type="term" value="C:plasma membrane"/>
    <property type="evidence" value="ECO:0007669"/>
    <property type="project" value="UniProtKB-SubCell"/>
</dbReference>
<feature type="transmembrane region" description="Helical" evidence="6">
    <location>
        <begin position="391"/>
        <end position="410"/>
    </location>
</feature>
<keyword evidence="2" id="KW-1003">Cell membrane</keyword>
<evidence type="ECO:0000256" key="2">
    <source>
        <dbReference type="ARBA" id="ARBA00022475"/>
    </source>
</evidence>
<feature type="domain" description="SSD" evidence="7">
    <location>
        <begin position="238"/>
        <end position="359"/>
    </location>
</feature>
<keyword evidence="3 6" id="KW-0812">Transmembrane</keyword>
<feature type="domain" description="SSD" evidence="7">
    <location>
        <begin position="618"/>
        <end position="744"/>
    </location>
</feature>
<dbReference type="Pfam" id="PF03176">
    <property type="entry name" value="MMPL"/>
    <property type="match status" value="2"/>
</dbReference>
<dbReference type="InterPro" id="IPR000731">
    <property type="entry name" value="SSD"/>
</dbReference>
<evidence type="ECO:0000256" key="6">
    <source>
        <dbReference type="SAM" id="Phobius"/>
    </source>
</evidence>
<evidence type="ECO:0000313" key="9">
    <source>
        <dbReference type="Proteomes" id="UP000256779"/>
    </source>
</evidence>
<evidence type="ECO:0000256" key="5">
    <source>
        <dbReference type="ARBA" id="ARBA00023136"/>
    </source>
</evidence>
<dbReference type="Gene3D" id="1.20.1640.10">
    <property type="entry name" value="Multidrug efflux transporter AcrB transmembrane domain"/>
    <property type="match status" value="2"/>
</dbReference>
<feature type="transmembrane region" description="Helical" evidence="6">
    <location>
        <begin position="304"/>
        <end position="328"/>
    </location>
</feature>
<reference evidence="8 9" key="1">
    <citation type="submission" date="2018-07" db="EMBL/GenBank/DDBJ databases">
        <title>Genomic Encyclopedia of Type Strains, Phase IV (KMG-IV): sequencing the most valuable type-strain genomes for metagenomic binning, comparative biology and taxonomic classification.</title>
        <authorList>
            <person name="Goeker M."/>
        </authorList>
    </citation>
    <scope>NUCLEOTIDE SEQUENCE [LARGE SCALE GENOMIC DNA]</scope>
    <source>
        <strain evidence="8 9">DSM 4134</strain>
    </source>
</reference>
<dbReference type="RefSeq" id="WP_147303039.1">
    <property type="nucleotide sequence ID" value="NZ_QREG01000027.1"/>
</dbReference>
<feature type="transmembrane region" description="Helical" evidence="6">
    <location>
        <begin position="235"/>
        <end position="255"/>
    </location>
</feature>
<feature type="transmembrane region" description="Helical" evidence="6">
    <location>
        <begin position="209"/>
        <end position="228"/>
    </location>
</feature>
<protein>
    <submittedName>
        <fullName evidence="8">Putative RND superfamily exporter protein</fullName>
    </submittedName>
</protein>
<gene>
    <name evidence="8" type="ORF">C7460_12753</name>
</gene>
<evidence type="ECO:0000256" key="1">
    <source>
        <dbReference type="ARBA" id="ARBA00004651"/>
    </source>
</evidence>
<sequence>MKMRTKAFVGLGLIVALTLFFGMGATRLETKNNQDSELPDSDEIVKTNDLLEEVFGEKDIIMVGLRVPEGDVYTPATMEKALAIIEELKLIDGVLPDEILSLPTFNNITAEAWGLQVGEYITKDQAGDPAYLAQVKAAVKGDPLLEDVLVSANGQLLNIIANIAEGYSEEQVHAALVDMKTRYEGPEQILLAGDPVQQKEIDLGIKEDLGLLLPLALVLILAGFWLCFRSFYGVLLPFLVVVLSIVWTMGAMGWLGLPVTVVSSVVPILMIAVSSSYGIHVLFKYYEERAHHHAEASVKNMLKRIAPAILMTGFTSSVSALTLIVFKVTSIRDFGIISAVGIVNIVIISLVLLPSLLTLFPSRPTGKGQSSDFLARLMSGLTRVSVYNKRAVLAGFVGLIALSVVGLYKLEIGNDFIKFFPEEHTLRTTFDTYNAELGGARYIDIMFDTGEPDGLKNPELLRQMVAFEQYGQSLSGVGYVTSFTDVIKKINQELHGGDEAYYEIPATSQEIAQYLLLYAVSGSSGTFEQLVDQDYQRAKIRMMLTTSEQNTHTYIYESLKAYNQEQLSPQVTVAYGGEVMFWLSQIKYIVMGKLQNILLSIVIIMTFCVIVFRSFKYGVISAIPMIGSSLMTFGLMGFLGIRLEIGTAVITAIGIGIGIDFAIHYLMRYRQELAAGKSEGMAAEVTMNTAGRAILYDVFSNLIGFMVFVFSGFLPIQNFGWLISFTMITVAIGTLVLFPALLSFSTSAKTSKKTAPMVAQA</sequence>
<dbReference type="SUPFAM" id="SSF82866">
    <property type="entry name" value="Multidrug efflux transporter AcrB transmembrane domain"/>
    <property type="match status" value="2"/>
</dbReference>
<proteinExistence type="predicted"/>
<evidence type="ECO:0000256" key="3">
    <source>
        <dbReference type="ARBA" id="ARBA00022692"/>
    </source>
</evidence>
<feature type="transmembrane region" description="Helical" evidence="6">
    <location>
        <begin position="645"/>
        <end position="667"/>
    </location>
</feature>
<feature type="transmembrane region" description="Helical" evidence="6">
    <location>
        <begin position="594"/>
        <end position="612"/>
    </location>
</feature>
<evidence type="ECO:0000259" key="7">
    <source>
        <dbReference type="PROSITE" id="PS50156"/>
    </source>
</evidence>
<name>A0A3D9KWY6_MARFU</name>
<evidence type="ECO:0000256" key="4">
    <source>
        <dbReference type="ARBA" id="ARBA00022989"/>
    </source>
</evidence>
<comment type="subcellular location">
    <subcellularLocation>
        <location evidence="1">Cell membrane</location>
        <topology evidence="1">Multi-pass membrane protein</topology>
    </subcellularLocation>
</comment>
<dbReference type="Proteomes" id="UP000256779">
    <property type="component" value="Unassembled WGS sequence"/>
</dbReference>
<accession>A0A3D9KWY6</accession>
<dbReference type="OrthoDB" id="9809027at2"/>
<comment type="caution">
    <text evidence="8">The sequence shown here is derived from an EMBL/GenBank/DDBJ whole genome shotgun (WGS) entry which is preliminary data.</text>
</comment>
<organism evidence="8 9">
    <name type="scientific">Marinoscillum furvescens DSM 4134</name>
    <dbReference type="NCBI Taxonomy" id="1122208"/>
    <lineage>
        <taxon>Bacteria</taxon>
        <taxon>Pseudomonadati</taxon>
        <taxon>Bacteroidota</taxon>
        <taxon>Cytophagia</taxon>
        <taxon>Cytophagales</taxon>
        <taxon>Reichenbachiellaceae</taxon>
        <taxon>Marinoscillum</taxon>
    </lineage>
</organism>